<dbReference type="PANTHER" id="PTHR10540:SF8">
    <property type="entry name" value="COP9 SIGNALOSOME COMPLEX SUBUNIT 6"/>
    <property type="match status" value="1"/>
</dbReference>
<dbReference type="PANTHER" id="PTHR10540">
    <property type="entry name" value="EUKARYOTIC TRANSLATION INITIATION FACTOR 3 SUBUNIT F-RELATED"/>
    <property type="match status" value="1"/>
</dbReference>
<dbReference type="InterPro" id="IPR000555">
    <property type="entry name" value="JAMM/MPN+_dom"/>
</dbReference>
<evidence type="ECO:0000313" key="4">
    <source>
        <dbReference type="Proteomes" id="UP000078561"/>
    </source>
</evidence>
<dbReference type="Gene3D" id="3.40.140.10">
    <property type="entry name" value="Cytidine Deaminase, domain 2"/>
    <property type="match status" value="1"/>
</dbReference>
<dbReference type="InterPro" id="IPR037518">
    <property type="entry name" value="MPN"/>
</dbReference>
<evidence type="ECO:0000313" key="3">
    <source>
        <dbReference type="EMBL" id="SAM08813.1"/>
    </source>
</evidence>
<dbReference type="GO" id="GO:0008237">
    <property type="term" value="F:metallopeptidase activity"/>
    <property type="evidence" value="ECO:0007669"/>
    <property type="project" value="InterPro"/>
</dbReference>
<proteinExistence type="inferred from homology"/>
<name>A0A163KKN1_ABSGL</name>
<dbReference type="EMBL" id="LT554937">
    <property type="protein sequence ID" value="SAM08813.1"/>
    <property type="molecule type" value="Genomic_DNA"/>
</dbReference>
<feature type="domain" description="MPN" evidence="2">
    <location>
        <begin position="26"/>
        <end position="127"/>
    </location>
</feature>
<organism evidence="3">
    <name type="scientific">Absidia glauca</name>
    <name type="common">Pin mould</name>
    <dbReference type="NCBI Taxonomy" id="4829"/>
    <lineage>
        <taxon>Eukaryota</taxon>
        <taxon>Fungi</taxon>
        <taxon>Fungi incertae sedis</taxon>
        <taxon>Mucoromycota</taxon>
        <taxon>Mucoromycotina</taxon>
        <taxon>Mucoromycetes</taxon>
        <taxon>Mucorales</taxon>
        <taxon>Cunninghamellaceae</taxon>
        <taxon>Absidia</taxon>
    </lineage>
</organism>
<dbReference type="Proteomes" id="UP000078561">
    <property type="component" value="Unassembled WGS sequence"/>
</dbReference>
<dbReference type="Pfam" id="PF01398">
    <property type="entry name" value="JAB"/>
    <property type="match status" value="1"/>
</dbReference>
<protein>
    <recommendedName>
        <fullName evidence="2">MPN domain-containing protein</fullName>
    </recommendedName>
</protein>
<sequence>MNCMDTSDDSHFPVVSTQESNSGLSISIHPLVLLNISDHHTRTRLQTHSEEVNICGAILAQQSGREIDIINSFEVPLDPAELTIDPTYLDTKLDQLKQVFPNLDFIGWYSTGTTPTERDLKIHSQLV</sequence>
<evidence type="ECO:0000256" key="1">
    <source>
        <dbReference type="ARBA" id="ARBA00010893"/>
    </source>
</evidence>
<keyword evidence="4" id="KW-1185">Reference proteome</keyword>
<dbReference type="OrthoDB" id="1378at2759"/>
<comment type="similarity">
    <text evidence="1">Belongs to the peptidase M67A family. CSN6 subfamily.</text>
</comment>
<dbReference type="AlphaFoldDB" id="A0A163KKN1"/>
<reference evidence="3" key="1">
    <citation type="submission" date="2016-04" db="EMBL/GenBank/DDBJ databases">
        <authorList>
            <person name="Evans L.H."/>
            <person name="Alamgir A."/>
            <person name="Owens N."/>
            <person name="Weber N.D."/>
            <person name="Virtaneva K."/>
            <person name="Barbian K."/>
            <person name="Babar A."/>
            <person name="Rosenke K."/>
        </authorList>
    </citation>
    <scope>NUCLEOTIDE SEQUENCE [LARGE SCALE GENOMIC DNA]</scope>
    <source>
        <strain evidence="3">CBS 101.48</strain>
    </source>
</reference>
<gene>
    <name evidence="3" type="primary">ABSGL_14479.1 scaffold 14663</name>
</gene>
<dbReference type="OMA" id="RIREYQY"/>
<dbReference type="PROSITE" id="PS50249">
    <property type="entry name" value="MPN"/>
    <property type="match status" value="1"/>
</dbReference>
<dbReference type="InParanoid" id="A0A163KKN1"/>
<evidence type="ECO:0000259" key="2">
    <source>
        <dbReference type="PROSITE" id="PS50249"/>
    </source>
</evidence>
<dbReference type="STRING" id="4829.A0A163KKN1"/>
<accession>A0A163KKN1</accession>
<dbReference type="GO" id="GO:0008180">
    <property type="term" value="C:COP9 signalosome"/>
    <property type="evidence" value="ECO:0007669"/>
    <property type="project" value="TreeGrafter"/>
</dbReference>